<reference evidence="1 2" key="1">
    <citation type="submission" date="2019-08" db="EMBL/GenBank/DDBJ databases">
        <title>Bacterial whole genome sequence for Glaciihabitans sp. CHu50b-6-2.</title>
        <authorList>
            <person name="Jin L."/>
        </authorList>
    </citation>
    <scope>NUCLEOTIDE SEQUENCE [LARGE SCALE GENOMIC DNA]</scope>
    <source>
        <strain evidence="1 2">CHu50b-6-2</strain>
    </source>
</reference>
<keyword evidence="2" id="KW-1185">Reference proteome</keyword>
<organism evidence="1 2">
    <name type="scientific">Lacisediminihabitans profunda</name>
    <dbReference type="NCBI Taxonomy" id="2594790"/>
    <lineage>
        <taxon>Bacteria</taxon>
        <taxon>Bacillati</taxon>
        <taxon>Actinomycetota</taxon>
        <taxon>Actinomycetes</taxon>
        <taxon>Micrococcales</taxon>
        <taxon>Microbacteriaceae</taxon>
        <taxon>Lacisediminihabitans</taxon>
    </lineage>
</organism>
<name>A0A5C8UUI4_9MICO</name>
<evidence type="ECO:0000313" key="2">
    <source>
        <dbReference type="Proteomes" id="UP000321379"/>
    </source>
</evidence>
<accession>A0A5C8UUI4</accession>
<dbReference type="RefSeq" id="WP_147781841.1">
    <property type="nucleotide sequence ID" value="NZ_VRMG01000003.1"/>
</dbReference>
<sequence>MVVNVQRGLSKRGAGGRASSVVEIGVDQGISSLVEAGDLRLVQSWISSRPEHGHALVSRIRAAAATQARSLFAREGRVVIHCIGREFLTRISMAKIFLRQSEEVIARDGSELVPLLHEGGIELLTVSRLMPIFVTDIGG</sequence>
<dbReference type="AlphaFoldDB" id="A0A5C8UUI4"/>
<dbReference type="EMBL" id="VRMG01000003">
    <property type="protein sequence ID" value="TXN32294.1"/>
    <property type="molecule type" value="Genomic_DNA"/>
</dbReference>
<evidence type="ECO:0000313" key="1">
    <source>
        <dbReference type="EMBL" id="TXN32294.1"/>
    </source>
</evidence>
<gene>
    <name evidence="1" type="ORF">FVP33_01300</name>
</gene>
<comment type="caution">
    <text evidence="1">The sequence shown here is derived from an EMBL/GenBank/DDBJ whole genome shotgun (WGS) entry which is preliminary data.</text>
</comment>
<proteinExistence type="predicted"/>
<dbReference type="Proteomes" id="UP000321379">
    <property type="component" value="Unassembled WGS sequence"/>
</dbReference>
<protein>
    <submittedName>
        <fullName evidence="1">Uncharacterized protein</fullName>
    </submittedName>
</protein>